<organism evidence="1 2">
    <name type="scientific">Bauhinia variegata</name>
    <name type="common">Purple orchid tree</name>
    <name type="synonym">Phanera variegata</name>
    <dbReference type="NCBI Taxonomy" id="167791"/>
    <lineage>
        <taxon>Eukaryota</taxon>
        <taxon>Viridiplantae</taxon>
        <taxon>Streptophyta</taxon>
        <taxon>Embryophyta</taxon>
        <taxon>Tracheophyta</taxon>
        <taxon>Spermatophyta</taxon>
        <taxon>Magnoliopsida</taxon>
        <taxon>eudicotyledons</taxon>
        <taxon>Gunneridae</taxon>
        <taxon>Pentapetalae</taxon>
        <taxon>rosids</taxon>
        <taxon>fabids</taxon>
        <taxon>Fabales</taxon>
        <taxon>Fabaceae</taxon>
        <taxon>Cercidoideae</taxon>
        <taxon>Cercideae</taxon>
        <taxon>Bauhiniinae</taxon>
        <taxon>Bauhinia</taxon>
    </lineage>
</organism>
<protein>
    <submittedName>
        <fullName evidence="1">Uncharacterized protein</fullName>
    </submittedName>
</protein>
<name>A0ACB9P518_BAUVA</name>
<dbReference type="EMBL" id="CM039430">
    <property type="protein sequence ID" value="KAI4343870.1"/>
    <property type="molecule type" value="Genomic_DNA"/>
</dbReference>
<evidence type="ECO:0000313" key="2">
    <source>
        <dbReference type="Proteomes" id="UP000828941"/>
    </source>
</evidence>
<gene>
    <name evidence="1" type="ORF">L6164_011168</name>
</gene>
<dbReference type="Proteomes" id="UP000828941">
    <property type="component" value="Chromosome 5"/>
</dbReference>
<reference evidence="1 2" key="1">
    <citation type="journal article" date="2022" name="DNA Res.">
        <title>Chromosomal-level genome assembly of the orchid tree Bauhinia variegata (Leguminosae; Cercidoideae) supports the allotetraploid origin hypothesis of Bauhinia.</title>
        <authorList>
            <person name="Zhong Y."/>
            <person name="Chen Y."/>
            <person name="Zheng D."/>
            <person name="Pang J."/>
            <person name="Liu Y."/>
            <person name="Luo S."/>
            <person name="Meng S."/>
            <person name="Qian L."/>
            <person name="Wei D."/>
            <person name="Dai S."/>
            <person name="Zhou R."/>
        </authorList>
    </citation>
    <scope>NUCLEOTIDE SEQUENCE [LARGE SCALE GENOMIC DNA]</scope>
    <source>
        <strain evidence="1">BV-YZ2020</strain>
    </source>
</reference>
<keyword evidence="2" id="KW-1185">Reference proteome</keyword>
<accession>A0ACB9P518</accession>
<sequence length="221" mass="25424">MAEQTKVILHGMWASPYAGRVELALKLKGIPYEVVEEDFANKNDLLLKYNPVYKKVPVLVHDGKPISKSNIIIEYIDETWKHDPPLLPRDPYERAQVRLWVKFLQEPELDEKQALIENGMKNFFPNGNPCVDDNNAGLLEIAFFMCFGTYNKAIEEVLGIKLIDPEKFPLLFSSLLAITELRAVKELTPPRQKVIDLLQFVRQRSLKSMPTIYHLSEMKIG</sequence>
<proteinExistence type="predicted"/>
<comment type="caution">
    <text evidence="1">The sequence shown here is derived from an EMBL/GenBank/DDBJ whole genome shotgun (WGS) entry which is preliminary data.</text>
</comment>
<evidence type="ECO:0000313" key="1">
    <source>
        <dbReference type="EMBL" id="KAI4343870.1"/>
    </source>
</evidence>